<comment type="similarity">
    <text evidence="1">Belongs to the EamA transporter family.</text>
</comment>
<evidence type="ECO:0000256" key="2">
    <source>
        <dbReference type="SAM" id="Phobius"/>
    </source>
</evidence>
<dbReference type="SUPFAM" id="SSF103481">
    <property type="entry name" value="Multidrug resistance efflux transporter EmrE"/>
    <property type="match status" value="2"/>
</dbReference>
<dbReference type="PANTHER" id="PTHR22911">
    <property type="entry name" value="ACYL-MALONYL CONDENSING ENZYME-RELATED"/>
    <property type="match status" value="1"/>
</dbReference>
<feature type="transmembrane region" description="Helical" evidence="2">
    <location>
        <begin position="262"/>
        <end position="282"/>
    </location>
</feature>
<feature type="transmembrane region" description="Helical" evidence="2">
    <location>
        <begin position="35"/>
        <end position="53"/>
    </location>
</feature>
<dbReference type="InterPro" id="IPR037185">
    <property type="entry name" value="EmrE-like"/>
</dbReference>
<feature type="transmembrane region" description="Helical" evidence="2">
    <location>
        <begin position="6"/>
        <end position="23"/>
    </location>
</feature>
<sequence>MWFGLSLVAILFWSLTDLFSKAGSKREDKYSHWKMAMMVGFVMGIHALIMILLGEEFHLRDMVTYFPASAMYILSMVIGYVGLRYLYLSLSSPICNSSGAVAAILCFFLLGERLAVWQYVGVALIIISILALSITEKVYETRERRLAGAAPPDRKYTHSFLAIMLPVLYCIIDALGTYADGLLLYEYNDDGTIVSGVIAEGPANIAYELTFLLIAIFAFIYVVIIKKQRLSIRYEMPKIGGALCETAGQFAYIYAIGQNTMAAAPLISSYCVLSLVWARVFLKEKLTWVQYVFIALAAAGIVVMGIEA</sequence>
<feature type="transmembrane region" description="Helical" evidence="2">
    <location>
        <begin position="205"/>
        <end position="224"/>
    </location>
</feature>
<dbReference type="AlphaFoldDB" id="A0A9D1I7Z2"/>
<dbReference type="Pfam" id="PF00892">
    <property type="entry name" value="EamA"/>
    <property type="match status" value="2"/>
</dbReference>
<comment type="caution">
    <text evidence="4">The sequence shown here is derived from an EMBL/GenBank/DDBJ whole genome shotgun (WGS) entry which is preliminary data.</text>
</comment>
<gene>
    <name evidence="4" type="ORF">IAD50_04400</name>
</gene>
<keyword evidence="2" id="KW-1133">Transmembrane helix</keyword>
<dbReference type="EMBL" id="DVMM01000088">
    <property type="protein sequence ID" value="HIU29522.1"/>
    <property type="molecule type" value="Genomic_DNA"/>
</dbReference>
<dbReference type="PANTHER" id="PTHR22911:SF137">
    <property type="entry name" value="SOLUTE CARRIER FAMILY 35 MEMBER G2-RELATED"/>
    <property type="match status" value="1"/>
</dbReference>
<evidence type="ECO:0000313" key="5">
    <source>
        <dbReference type="Proteomes" id="UP000824089"/>
    </source>
</evidence>
<dbReference type="Gene3D" id="1.10.3730.20">
    <property type="match status" value="2"/>
</dbReference>
<organism evidence="4 5">
    <name type="scientific">Candidatus Egerieisoma faecipullorum</name>
    <dbReference type="NCBI Taxonomy" id="2840963"/>
    <lineage>
        <taxon>Bacteria</taxon>
        <taxon>Bacillati</taxon>
        <taxon>Bacillota</taxon>
        <taxon>Clostridia</taxon>
        <taxon>Eubacteriales</taxon>
        <taxon>Clostridiaceae</taxon>
        <taxon>Clostridiaceae incertae sedis</taxon>
        <taxon>Candidatus Egerieisoma</taxon>
    </lineage>
</organism>
<evidence type="ECO:0000259" key="3">
    <source>
        <dbReference type="Pfam" id="PF00892"/>
    </source>
</evidence>
<feature type="transmembrane region" description="Helical" evidence="2">
    <location>
        <begin position="116"/>
        <end position="139"/>
    </location>
</feature>
<protein>
    <submittedName>
        <fullName evidence="4">EamA family transporter</fullName>
    </submittedName>
</protein>
<accession>A0A9D1I7Z2</accession>
<proteinExistence type="inferred from homology"/>
<dbReference type="InterPro" id="IPR000620">
    <property type="entry name" value="EamA_dom"/>
</dbReference>
<keyword evidence="2" id="KW-0812">Transmembrane</keyword>
<dbReference type="Proteomes" id="UP000824089">
    <property type="component" value="Unassembled WGS sequence"/>
</dbReference>
<evidence type="ECO:0000313" key="4">
    <source>
        <dbReference type="EMBL" id="HIU29522.1"/>
    </source>
</evidence>
<feature type="transmembrane region" description="Helical" evidence="2">
    <location>
        <begin position="160"/>
        <end position="185"/>
    </location>
</feature>
<evidence type="ECO:0000256" key="1">
    <source>
        <dbReference type="ARBA" id="ARBA00007362"/>
    </source>
</evidence>
<feature type="domain" description="EamA" evidence="3">
    <location>
        <begin position="5"/>
        <end position="133"/>
    </location>
</feature>
<feature type="domain" description="EamA" evidence="3">
    <location>
        <begin position="211"/>
        <end position="304"/>
    </location>
</feature>
<reference evidence="4" key="1">
    <citation type="submission" date="2020-10" db="EMBL/GenBank/DDBJ databases">
        <authorList>
            <person name="Gilroy R."/>
        </authorList>
    </citation>
    <scope>NUCLEOTIDE SEQUENCE</scope>
    <source>
        <strain evidence="4">CHK195-4489</strain>
    </source>
</reference>
<feature type="transmembrane region" description="Helical" evidence="2">
    <location>
        <begin position="288"/>
        <end position="306"/>
    </location>
</feature>
<reference evidence="4" key="2">
    <citation type="journal article" date="2021" name="PeerJ">
        <title>Extensive microbial diversity within the chicken gut microbiome revealed by metagenomics and culture.</title>
        <authorList>
            <person name="Gilroy R."/>
            <person name="Ravi A."/>
            <person name="Getino M."/>
            <person name="Pursley I."/>
            <person name="Horton D.L."/>
            <person name="Alikhan N.F."/>
            <person name="Baker D."/>
            <person name="Gharbi K."/>
            <person name="Hall N."/>
            <person name="Watson M."/>
            <person name="Adriaenssens E.M."/>
            <person name="Foster-Nyarko E."/>
            <person name="Jarju S."/>
            <person name="Secka A."/>
            <person name="Antonio M."/>
            <person name="Oren A."/>
            <person name="Chaudhuri R.R."/>
            <person name="La Ragione R."/>
            <person name="Hildebrand F."/>
            <person name="Pallen M.J."/>
        </authorList>
    </citation>
    <scope>NUCLEOTIDE SEQUENCE</scope>
    <source>
        <strain evidence="4">CHK195-4489</strain>
    </source>
</reference>
<keyword evidence="2" id="KW-0472">Membrane</keyword>
<dbReference type="GO" id="GO:0016020">
    <property type="term" value="C:membrane"/>
    <property type="evidence" value="ECO:0007669"/>
    <property type="project" value="InterPro"/>
</dbReference>
<name>A0A9D1I7Z2_9CLOT</name>
<feature type="transmembrane region" description="Helical" evidence="2">
    <location>
        <begin position="65"/>
        <end position="83"/>
    </location>
</feature>